<proteinExistence type="inferred from homology"/>
<evidence type="ECO:0000256" key="8">
    <source>
        <dbReference type="PROSITE-ProRule" id="PRU10141"/>
    </source>
</evidence>
<dbReference type="Gene3D" id="1.10.510.10">
    <property type="entry name" value="Transferase(Phosphotransferase) domain 1"/>
    <property type="match status" value="1"/>
</dbReference>
<dbReference type="PANTHER" id="PTHR48013:SF15">
    <property type="entry name" value="DUAL SPECIFICITY MITOGEN-ACTIVATED PROTEIN KINASE KINASE 4"/>
    <property type="match status" value="1"/>
</dbReference>
<evidence type="ECO:0000256" key="2">
    <source>
        <dbReference type="ARBA" id="ARBA00022679"/>
    </source>
</evidence>
<evidence type="ECO:0000256" key="6">
    <source>
        <dbReference type="ARBA" id="ARBA00038035"/>
    </source>
</evidence>
<dbReference type="InterPro" id="IPR011009">
    <property type="entry name" value="Kinase-like_dom_sf"/>
</dbReference>
<keyword evidence="3 8" id="KW-0547">Nucleotide-binding</keyword>
<evidence type="ECO:0000259" key="10">
    <source>
        <dbReference type="PROSITE" id="PS50011"/>
    </source>
</evidence>
<dbReference type="SUPFAM" id="SSF56112">
    <property type="entry name" value="Protein kinase-like (PK-like)"/>
    <property type="match status" value="1"/>
</dbReference>
<reference evidence="11 12" key="1">
    <citation type="submission" date="2024-10" db="EMBL/GenBank/DDBJ databases">
        <authorList>
            <person name="Kim D."/>
        </authorList>
    </citation>
    <scope>NUCLEOTIDE SEQUENCE [LARGE SCALE GENOMIC DNA]</scope>
    <source>
        <strain evidence="11">Taebaek</strain>
    </source>
</reference>
<dbReference type="PROSITE" id="PS00108">
    <property type="entry name" value="PROTEIN_KINASE_ST"/>
    <property type="match status" value="1"/>
</dbReference>
<dbReference type="SMART" id="SM00220">
    <property type="entry name" value="S_TKc"/>
    <property type="match status" value="1"/>
</dbReference>
<dbReference type="FunFam" id="3.30.200.20:FF:000040">
    <property type="entry name" value="Dual specificity mitogen-activated protein kinase kinase"/>
    <property type="match status" value="1"/>
</dbReference>
<sequence>MRSAPTTPRGVGGAGCSSAASPPSATSASATTTPAGDTQHNCHASSSNAVGFLSPIHQRFIDIEARLRRWRINFKQQITNGGGVNNCRKSSRRSASHDPKGKSAISQNRATGNNNNNNKLLLLRSCEQLDESNRSAIRTCPVPRKRMHMNLTGLPRPRLELDAVSSNDSLSPEELTDRFKQIEAKSGQLSIGGQVFNVQPKDLERMDQQGGQLGTGASGSVCKYRFRSRPIAVKQMKRTDNVTETKRIFMDLEVISKCKDCPYIVTYYGYIITFEYLYICMELMCTCLDKLLLWRCESRCAPDVGLPEEIIGQIGLSVVRALDYLKETHKIMHRDVKPSNILLDWLGNVKLCDFGISGKLIESKASTKTGCTGYLAPERVNIYSDSSGQYDVRADVWSLGITLFQLATGRFPYECVNNAMELMITIHNNDPPRLEPNQDGRQFSAEFCQFIADCLQKDMNKRPKYRELLEKPFLRRAAMLEQSGAVDVALWCASQQGDSEDAMAARAQYEAQYGRS</sequence>
<evidence type="ECO:0000256" key="9">
    <source>
        <dbReference type="SAM" id="MobiDB-lite"/>
    </source>
</evidence>
<feature type="domain" description="Protein kinase" evidence="10">
    <location>
        <begin position="207"/>
        <end position="474"/>
    </location>
</feature>
<dbReference type="Proteomes" id="UP001620645">
    <property type="component" value="Unassembled WGS sequence"/>
</dbReference>
<keyword evidence="12" id="KW-1185">Reference proteome</keyword>
<evidence type="ECO:0000256" key="7">
    <source>
        <dbReference type="ARBA" id="ARBA00038999"/>
    </source>
</evidence>
<keyword evidence="5 8" id="KW-0067">ATP-binding</keyword>
<keyword evidence="4" id="KW-0418">Kinase</keyword>
<feature type="region of interest" description="Disordered" evidence="9">
    <location>
        <begin position="1"/>
        <end position="42"/>
    </location>
</feature>
<evidence type="ECO:0000256" key="5">
    <source>
        <dbReference type="ARBA" id="ARBA00022840"/>
    </source>
</evidence>
<dbReference type="Gene3D" id="3.30.200.20">
    <property type="entry name" value="Phosphorylase Kinase, domain 1"/>
    <property type="match status" value="1"/>
</dbReference>
<dbReference type="InterPro" id="IPR008271">
    <property type="entry name" value="Ser/Thr_kinase_AS"/>
</dbReference>
<evidence type="ECO:0000256" key="1">
    <source>
        <dbReference type="ARBA" id="ARBA00022527"/>
    </source>
</evidence>
<comment type="caution">
    <text evidence="11">The sequence shown here is derived from an EMBL/GenBank/DDBJ whole genome shotgun (WGS) entry which is preliminary data.</text>
</comment>
<dbReference type="Pfam" id="PF00069">
    <property type="entry name" value="Pkinase"/>
    <property type="match status" value="1"/>
</dbReference>
<dbReference type="PROSITE" id="PS50011">
    <property type="entry name" value="PROTEIN_KINASE_DOM"/>
    <property type="match status" value="1"/>
</dbReference>
<accession>A0ABD2JMH2</accession>
<comment type="similarity">
    <text evidence="6">Belongs to the protein kinase superfamily. STE Ser/Thr protein kinase family. MAP kinase kinase subfamily.</text>
</comment>
<keyword evidence="1" id="KW-0723">Serine/threonine-protein kinase</keyword>
<feature type="region of interest" description="Disordered" evidence="9">
    <location>
        <begin position="79"/>
        <end position="117"/>
    </location>
</feature>
<evidence type="ECO:0000256" key="4">
    <source>
        <dbReference type="ARBA" id="ARBA00022777"/>
    </source>
</evidence>
<evidence type="ECO:0000313" key="12">
    <source>
        <dbReference type="Proteomes" id="UP001620645"/>
    </source>
</evidence>
<feature type="compositionally biased region" description="Low complexity" evidence="9">
    <location>
        <begin position="17"/>
        <end position="35"/>
    </location>
</feature>
<dbReference type="EC" id="2.7.12.2" evidence="7"/>
<dbReference type="GO" id="GO:0005524">
    <property type="term" value="F:ATP binding"/>
    <property type="evidence" value="ECO:0007669"/>
    <property type="project" value="UniProtKB-UniRule"/>
</dbReference>
<dbReference type="PROSITE" id="PS00107">
    <property type="entry name" value="PROTEIN_KINASE_ATP"/>
    <property type="match status" value="1"/>
</dbReference>
<dbReference type="PANTHER" id="PTHR48013">
    <property type="entry name" value="DUAL SPECIFICITY MITOGEN-ACTIVATED PROTEIN KINASE KINASE 5-RELATED"/>
    <property type="match status" value="1"/>
</dbReference>
<dbReference type="InterPro" id="IPR000719">
    <property type="entry name" value="Prot_kinase_dom"/>
</dbReference>
<dbReference type="AlphaFoldDB" id="A0ABD2JMH2"/>
<dbReference type="GO" id="GO:0004674">
    <property type="term" value="F:protein serine/threonine kinase activity"/>
    <property type="evidence" value="ECO:0007669"/>
    <property type="project" value="UniProtKB-KW"/>
</dbReference>
<protein>
    <recommendedName>
        <fullName evidence="7">mitogen-activated protein kinase kinase</fullName>
        <ecNumber evidence="7">2.7.12.2</ecNumber>
    </recommendedName>
</protein>
<evidence type="ECO:0000256" key="3">
    <source>
        <dbReference type="ARBA" id="ARBA00022741"/>
    </source>
</evidence>
<feature type="binding site" evidence="8">
    <location>
        <position position="234"/>
    </location>
    <ligand>
        <name>ATP</name>
        <dbReference type="ChEBI" id="CHEBI:30616"/>
    </ligand>
</feature>
<dbReference type="GO" id="GO:0004708">
    <property type="term" value="F:MAP kinase kinase activity"/>
    <property type="evidence" value="ECO:0007669"/>
    <property type="project" value="UniProtKB-EC"/>
</dbReference>
<evidence type="ECO:0000313" key="11">
    <source>
        <dbReference type="EMBL" id="KAL3091835.1"/>
    </source>
</evidence>
<organism evidence="11 12">
    <name type="scientific">Heterodera schachtii</name>
    <name type="common">Sugarbeet cyst nematode worm</name>
    <name type="synonym">Tylenchus schachtii</name>
    <dbReference type="NCBI Taxonomy" id="97005"/>
    <lineage>
        <taxon>Eukaryota</taxon>
        <taxon>Metazoa</taxon>
        <taxon>Ecdysozoa</taxon>
        <taxon>Nematoda</taxon>
        <taxon>Chromadorea</taxon>
        <taxon>Rhabditida</taxon>
        <taxon>Tylenchina</taxon>
        <taxon>Tylenchomorpha</taxon>
        <taxon>Tylenchoidea</taxon>
        <taxon>Heteroderidae</taxon>
        <taxon>Heteroderinae</taxon>
        <taxon>Heterodera</taxon>
    </lineage>
</organism>
<dbReference type="EMBL" id="JBICCN010000123">
    <property type="protein sequence ID" value="KAL3091835.1"/>
    <property type="molecule type" value="Genomic_DNA"/>
</dbReference>
<keyword evidence="2" id="KW-0808">Transferase</keyword>
<gene>
    <name evidence="11" type="ORF">niasHS_004660</name>
</gene>
<dbReference type="InterPro" id="IPR017441">
    <property type="entry name" value="Protein_kinase_ATP_BS"/>
</dbReference>
<name>A0ABD2JMH2_HETSC</name>